<feature type="region of interest" description="Disordered" evidence="7">
    <location>
        <begin position="515"/>
        <end position="537"/>
    </location>
</feature>
<dbReference type="Gene3D" id="3.30.540.10">
    <property type="entry name" value="Fructose-1,6-Bisphosphatase, subunit A, domain 1"/>
    <property type="match status" value="1"/>
</dbReference>
<keyword evidence="5 6" id="KW-0119">Carbohydrate metabolism</keyword>
<feature type="region of interest" description="Disordered" evidence="7">
    <location>
        <begin position="1"/>
        <end position="28"/>
    </location>
</feature>
<dbReference type="InterPro" id="IPR033391">
    <property type="entry name" value="FBPase_N"/>
</dbReference>
<feature type="compositionally biased region" description="Polar residues" evidence="7">
    <location>
        <begin position="133"/>
        <end position="146"/>
    </location>
</feature>
<dbReference type="InterPro" id="IPR028343">
    <property type="entry name" value="FBPtase"/>
</dbReference>
<reference evidence="10 11" key="1">
    <citation type="journal article" date="2015" name="Sci. Rep.">
        <title>Genome of the facultative scuticociliatosis pathogen Pseudocohnilembus persalinus provides insight into its virulence through horizontal gene transfer.</title>
        <authorList>
            <person name="Xiong J."/>
            <person name="Wang G."/>
            <person name="Cheng J."/>
            <person name="Tian M."/>
            <person name="Pan X."/>
            <person name="Warren A."/>
            <person name="Jiang C."/>
            <person name="Yuan D."/>
            <person name="Miao W."/>
        </authorList>
    </citation>
    <scope>NUCLEOTIDE SEQUENCE [LARGE SCALE GENOMIC DNA]</scope>
    <source>
        <strain evidence="10">36N120E</strain>
    </source>
</reference>
<feature type="compositionally biased region" description="Basic and acidic residues" evidence="7">
    <location>
        <begin position="1"/>
        <end position="14"/>
    </location>
</feature>
<comment type="caution">
    <text evidence="10">The sequence shown here is derived from an EMBL/GenBank/DDBJ whole genome shotgun (WGS) entry which is preliminary data.</text>
</comment>
<evidence type="ECO:0000256" key="6">
    <source>
        <dbReference type="RuleBase" id="RU000508"/>
    </source>
</evidence>
<dbReference type="InterPro" id="IPR044015">
    <property type="entry name" value="FBPase_C_dom"/>
</dbReference>
<dbReference type="EMBL" id="LDAU01000008">
    <property type="protein sequence ID" value="KRX11021.1"/>
    <property type="molecule type" value="Genomic_DNA"/>
</dbReference>
<evidence type="ECO:0000256" key="7">
    <source>
        <dbReference type="SAM" id="MobiDB-lite"/>
    </source>
</evidence>
<feature type="compositionally biased region" description="Basic and acidic residues" evidence="7">
    <location>
        <begin position="68"/>
        <end position="84"/>
    </location>
</feature>
<dbReference type="Proteomes" id="UP000054937">
    <property type="component" value="Unassembled WGS sequence"/>
</dbReference>
<evidence type="ECO:0000256" key="5">
    <source>
        <dbReference type="ARBA" id="ARBA00023277"/>
    </source>
</evidence>
<dbReference type="AlphaFoldDB" id="A0A0V0R946"/>
<comment type="similarity">
    <text evidence="2 6">Belongs to the FBPase class 1 family.</text>
</comment>
<evidence type="ECO:0000256" key="2">
    <source>
        <dbReference type="ARBA" id="ARBA00010941"/>
    </source>
</evidence>
<evidence type="ECO:0000313" key="10">
    <source>
        <dbReference type="EMBL" id="KRX11021.1"/>
    </source>
</evidence>
<feature type="region of interest" description="Disordered" evidence="7">
    <location>
        <begin position="133"/>
        <end position="153"/>
    </location>
</feature>
<keyword evidence="4 6" id="KW-0378">Hydrolase</keyword>
<proteinExistence type="inferred from homology"/>
<feature type="compositionally biased region" description="Low complexity" evidence="7">
    <location>
        <begin position="518"/>
        <end position="528"/>
    </location>
</feature>
<dbReference type="Gene3D" id="3.40.190.80">
    <property type="match status" value="1"/>
</dbReference>
<dbReference type="GO" id="GO:0005829">
    <property type="term" value="C:cytosol"/>
    <property type="evidence" value="ECO:0007669"/>
    <property type="project" value="TreeGrafter"/>
</dbReference>
<comment type="catalytic activity">
    <reaction evidence="1">
        <text>beta-D-fructose 1,6-bisphosphate + H2O = beta-D-fructose 6-phosphate + phosphate</text>
        <dbReference type="Rhea" id="RHEA:11064"/>
        <dbReference type="ChEBI" id="CHEBI:15377"/>
        <dbReference type="ChEBI" id="CHEBI:32966"/>
        <dbReference type="ChEBI" id="CHEBI:43474"/>
        <dbReference type="ChEBI" id="CHEBI:57634"/>
        <dbReference type="EC" id="3.1.3.11"/>
    </reaction>
</comment>
<evidence type="ECO:0000256" key="4">
    <source>
        <dbReference type="ARBA" id="ARBA00022801"/>
    </source>
</evidence>
<gene>
    <name evidence="10" type="ORF">PPERSA_01220</name>
</gene>
<keyword evidence="11" id="KW-1185">Reference proteome</keyword>
<dbReference type="GO" id="GO:0006094">
    <property type="term" value="P:gluconeogenesis"/>
    <property type="evidence" value="ECO:0007669"/>
    <property type="project" value="TreeGrafter"/>
</dbReference>
<evidence type="ECO:0000259" key="9">
    <source>
        <dbReference type="Pfam" id="PF18913"/>
    </source>
</evidence>
<dbReference type="SUPFAM" id="SSF56655">
    <property type="entry name" value="Carbohydrate phosphatase"/>
    <property type="match status" value="1"/>
</dbReference>
<dbReference type="Pfam" id="PF00316">
    <property type="entry name" value="FBPase"/>
    <property type="match status" value="1"/>
</dbReference>
<dbReference type="InterPro" id="IPR000146">
    <property type="entry name" value="FBPase_class-1"/>
</dbReference>
<dbReference type="GO" id="GO:0030388">
    <property type="term" value="P:fructose 1,6-bisphosphate metabolic process"/>
    <property type="evidence" value="ECO:0007669"/>
    <property type="project" value="TreeGrafter"/>
</dbReference>
<evidence type="ECO:0000259" key="8">
    <source>
        <dbReference type="Pfam" id="PF00316"/>
    </source>
</evidence>
<evidence type="ECO:0000256" key="3">
    <source>
        <dbReference type="ARBA" id="ARBA00013093"/>
    </source>
</evidence>
<accession>A0A0V0R946</accession>
<feature type="domain" description="Fructose-1-6-bisphosphatase class 1 C-terminal" evidence="9">
    <location>
        <begin position="367"/>
        <end position="500"/>
    </location>
</feature>
<dbReference type="PRINTS" id="PR00115">
    <property type="entry name" value="F16BPHPHTASE"/>
</dbReference>
<dbReference type="PANTHER" id="PTHR11556:SF41">
    <property type="entry name" value="FRUCTOSE-1,6-BISPHOSPHATASE, CYTOSOLIC"/>
    <property type="match status" value="1"/>
</dbReference>
<protein>
    <recommendedName>
        <fullName evidence="3">fructose-bisphosphatase</fullName>
        <ecNumber evidence="3">3.1.3.11</ecNumber>
    </recommendedName>
</protein>
<dbReference type="GO" id="GO:0005986">
    <property type="term" value="P:sucrose biosynthetic process"/>
    <property type="evidence" value="ECO:0007669"/>
    <property type="project" value="TreeGrafter"/>
</dbReference>
<name>A0A0V0R946_PSEPJ</name>
<evidence type="ECO:0000256" key="1">
    <source>
        <dbReference type="ARBA" id="ARBA00001273"/>
    </source>
</evidence>
<sequence length="557" mass="64279">MDKQNKIDLQRQESQDSCISNEEGGNFSKEKERINQEYQDGYNSPGNNFQLQNNARIVNGSMNMFSKKILDEKSKQQNEQEQKSHQNQQNQAQYVNQIVKVQSKGSSPKLGLKNEQALGDNLDNIQAENVNFQGQSQKQSQAPNFISSSEDGEYDEEDEEEFLTDAQKRRQLFSVTGNFKPLEEPLTHQEHLEKYAEKFNLGSDFVDLMQAMEKTVLEVRKIIQKAHKQTDIFDLQELVSETIQENLIESEAVAILQNTKTQQIIKVPQSQSGRFVISFCPLDVNKIEDVQQNCGFMFTVMKKISSSYKPANKQDFFQSGEKIDCAGYALFSQQTILVYHAGFRVNTYYLNKSKKCLELKFNNIKTPKRKGIMSYNSSEEDLFDKNLKVFLRRKMKRENDLEIYYQRHSGSKIAEFHRILLCGGIYMLPKHEGKPCLSDEDGGINFFEYLVFAYLIEKAWERNSTGVNGSVLLKKPLELNQRVSLFLGFGSEVQELENLYLEIRRQNSVYESLKKKNNNYNNSNNNNSQVQSEELKGAKPQLEVIQSLQSFTEFSQD</sequence>
<dbReference type="GO" id="GO:0006002">
    <property type="term" value="P:fructose 6-phosphate metabolic process"/>
    <property type="evidence" value="ECO:0007669"/>
    <property type="project" value="TreeGrafter"/>
</dbReference>
<dbReference type="GO" id="GO:0006000">
    <property type="term" value="P:fructose metabolic process"/>
    <property type="evidence" value="ECO:0007669"/>
    <property type="project" value="TreeGrafter"/>
</dbReference>
<dbReference type="EC" id="3.1.3.11" evidence="3"/>
<dbReference type="InParanoid" id="A0A0V0R946"/>
<feature type="region of interest" description="Disordered" evidence="7">
    <location>
        <begin position="68"/>
        <end position="91"/>
    </location>
</feature>
<feature type="domain" description="Fructose-1-6-bisphosphatase class I N-terminal" evidence="8">
    <location>
        <begin position="236"/>
        <end position="353"/>
    </location>
</feature>
<dbReference type="PANTHER" id="PTHR11556">
    <property type="entry name" value="FRUCTOSE-1,6-BISPHOSPHATASE-RELATED"/>
    <property type="match status" value="1"/>
</dbReference>
<evidence type="ECO:0000313" key="11">
    <source>
        <dbReference type="Proteomes" id="UP000054937"/>
    </source>
</evidence>
<organism evidence="10 11">
    <name type="scientific">Pseudocohnilembus persalinus</name>
    <name type="common">Ciliate</name>
    <dbReference type="NCBI Taxonomy" id="266149"/>
    <lineage>
        <taxon>Eukaryota</taxon>
        <taxon>Sar</taxon>
        <taxon>Alveolata</taxon>
        <taxon>Ciliophora</taxon>
        <taxon>Intramacronucleata</taxon>
        <taxon>Oligohymenophorea</taxon>
        <taxon>Scuticociliatia</taxon>
        <taxon>Philasterida</taxon>
        <taxon>Pseudocohnilembidae</taxon>
        <taxon>Pseudocohnilembus</taxon>
    </lineage>
</organism>
<dbReference type="Pfam" id="PF18913">
    <property type="entry name" value="FBPase_C"/>
    <property type="match status" value="1"/>
</dbReference>
<dbReference type="GO" id="GO:0042132">
    <property type="term" value="F:fructose 1,6-bisphosphate 1-phosphatase activity"/>
    <property type="evidence" value="ECO:0007669"/>
    <property type="project" value="UniProtKB-EC"/>
</dbReference>